<dbReference type="InterPro" id="IPR038441">
    <property type="entry name" value="THAP_Znf_sf"/>
</dbReference>
<feature type="region of interest" description="Disordered" evidence="6">
    <location>
        <begin position="1"/>
        <end position="177"/>
    </location>
</feature>
<dbReference type="GO" id="GO:0008270">
    <property type="term" value="F:zinc ion binding"/>
    <property type="evidence" value="ECO:0007669"/>
    <property type="project" value="UniProtKB-KW"/>
</dbReference>
<evidence type="ECO:0000259" key="7">
    <source>
        <dbReference type="PROSITE" id="PS50950"/>
    </source>
</evidence>
<evidence type="ECO:0000313" key="8">
    <source>
        <dbReference type="EMBL" id="KAH9365135.1"/>
    </source>
</evidence>
<evidence type="ECO:0000256" key="4">
    <source>
        <dbReference type="ARBA" id="ARBA00023125"/>
    </source>
</evidence>
<dbReference type="SMART" id="SM00980">
    <property type="entry name" value="THAP"/>
    <property type="match status" value="1"/>
</dbReference>
<evidence type="ECO:0000313" key="9">
    <source>
        <dbReference type="Proteomes" id="UP000821853"/>
    </source>
</evidence>
<dbReference type="SMART" id="SM00384">
    <property type="entry name" value="AT_hook"/>
    <property type="match status" value="3"/>
</dbReference>
<evidence type="ECO:0000256" key="6">
    <source>
        <dbReference type="SAM" id="MobiDB-lite"/>
    </source>
</evidence>
<dbReference type="PROSITE" id="PS50950">
    <property type="entry name" value="ZF_THAP"/>
    <property type="match status" value="1"/>
</dbReference>
<dbReference type="InterPro" id="IPR006612">
    <property type="entry name" value="THAP_Znf"/>
</dbReference>
<feature type="compositionally biased region" description="Basic and acidic residues" evidence="6">
    <location>
        <begin position="1"/>
        <end position="11"/>
    </location>
</feature>
<proteinExistence type="predicted"/>
<sequence length="262" mass="28616">MKDMLDSHSDCSDDDPDFSFERDKKRGKASWLSRQGASSSSEEVDDPDEKAGRRKVARKEKTPKEPGAIKRPVGRPRKNSAKPPEANTPRRPRGRPSKSHAAVLATANGSSPAAATPTATTPAATTPAATNGSGPAETSGQTSSGTPPAQAVPSQVAPSAGGRMSGRPRRQSQSPHDYYCCVRGCKSRDTTDKDGLWLFALPEDPELRRVWDERLPINHERNRPQSPRVCFRHFDKDDYVRRQQRVAGLRQGALPLIETGRT</sequence>
<keyword evidence="9" id="KW-1185">Reference proteome</keyword>
<dbReference type="SUPFAM" id="SSF57716">
    <property type="entry name" value="Glucocorticoid receptor-like (DNA-binding domain)"/>
    <property type="match status" value="1"/>
</dbReference>
<dbReference type="InterPro" id="IPR017956">
    <property type="entry name" value="AT_hook_DNA-bd_motif"/>
</dbReference>
<dbReference type="GO" id="GO:0003677">
    <property type="term" value="F:DNA binding"/>
    <property type="evidence" value="ECO:0007669"/>
    <property type="project" value="UniProtKB-UniRule"/>
</dbReference>
<evidence type="ECO:0000256" key="1">
    <source>
        <dbReference type="ARBA" id="ARBA00022723"/>
    </source>
</evidence>
<evidence type="ECO:0000256" key="5">
    <source>
        <dbReference type="PROSITE-ProRule" id="PRU00309"/>
    </source>
</evidence>
<dbReference type="Pfam" id="PF05485">
    <property type="entry name" value="THAP"/>
    <property type="match status" value="1"/>
</dbReference>
<keyword evidence="2 5" id="KW-0863">Zinc-finger</keyword>
<accession>A0A9J6FQM8</accession>
<feature type="compositionally biased region" description="Basic and acidic residues" evidence="6">
    <location>
        <begin position="59"/>
        <end position="68"/>
    </location>
</feature>
<keyword evidence="3" id="KW-0862">Zinc</keyword>
<feature type="domain" description="THAP-type" evidence="7">
    <location>
        <begin position="176"/>
        <end position="258"/>
    </location>
</feature>
<dbReference type="PRINTS" id="PR00929">
    <property type="entry name" value="ATHOOK"/>
</dbReference>
<reference evidence="8 9" key="1">
    <citation type="journal article" date="2020" name="Cell">
        <title>Large-Scale Comparative Analyses of Tick Genomes Elucidate Their Genetic Diversity and Vector Capacities.</title>
        <authorList>
            <consortium name="Tick Genome and Microbiome Consortium (TIGMIC)"/>
            <person name="Jia N."/>
            <person name="Wang J."/>
            <person name="Shi W."/>
            <person name="Du L."/>
            <person name="Sun Y."/>
            <person name="Zhan W."/>
            <person name="Jiang J.F."/>
            <person name="Wang Q."/>
            <person name="Zhang B."/>
            <person name="Ji P."/>
            <person name="Bell-Sakyi L."/>
            <person name="Cui X.M."/>
            <person name="Yuan T.T."/>
            <person name="Jiang B.G."/>
            <person name="Yang W.F."/>
            <person name="Lam T.T."/>
            <person name="Chang Q.C."/>
            <person name="Ding S.J."/>
            <person name="Wang X.J."/>
            <person name="Zhu J.G."/>
            <person name="Ruan X.D."/>
            <person name="Zhao L."/>
            <person name="Wei J.T."/>
            <person name="Ye R.Z."/>
            <person name="Que T.C."/>
            <person name="Du C.H."/>
            <person name="Zhou Y.H."/>
            <person name="Cheng J.X."/>
            <person name="Dai P.F."/>
            <person name="Guo W.B."/>
            <person name="Han X.H."/>
            <person name="Huang E.J."/>
            <person name="Li L.F."/>
            <person name="Wei W."/>
            <person name="Gao Y.C."/>
            <person name="Liu J.Z."/>
            <person name="Shao H.Z."/>
            <person name="Wang X."/>
            <person name="Wang C.C."/>
            <person name="Yang T.C."/>
            <person name="Huo Q.B."/>
            <person name="Li W."/>
            <person name="Chen H.Y."/>
            <person name="Chen S.E."/>
            <person name="Zhou L.G."/>
            <person name="Ni X.B."/>
            <person name="Tian J.H."/>
            <person name="Sheng Y."/>
            <person name="Liu T."/>
            <person name="Pan Y.S."/>
            <person name="Xia L.Y."/>
            <person name="Li J."/>
            <person name="Zhao F."/>
            <person name="Cao W.C."/>
        </authorList>
    </citation>
    <scope>NUCLEOTIDE SEQUENCE [LARGE SCALE GENOMIC DNA]</scope>
    <source>
        <strain evidence="8">HaeL-2018</strain>
    </source>
</reference>
<comment type="caution">
    <text evidence="8">The sequence shown here is derived from an EMBL/GenBank/DDBJ whole genome shotgun (WGS) entry which is preliminary data.</text>
</comment>
<dbReference type="EMBL" id="JABSTR010000003">
    <property type="protein sequence ID" value="KAH9365135.1"/>
    <property type="molecule type" value="Genomic_DNA"/>
</dbReference>
<dbReference type="Gene3D" id="6.20.210.20">
    <property type="entry name" value="THAP domain"/>
    <property type="match status" value="1"/>
</dbReference>
<gene>
    <name evidence="8" type="ORF">HPB48_002341</name>
</gene>
<feature type="compositionally biased region" description="Low complexity" evidence="6">
    <location>
        <begin position="147"/>
        <end position="160"/>
    </location>
</feature>
<evidence type="ECO:0000256" key="2">
    <source>
        <dbReference type="ARBA" id="ARBA00022771"/>
    </source>
</evidence>
<dbReference type="AlphaFoldDB" id="A0A9J6FQM8"/>
<dbReference type="Proteomes" id="UP000821853">
    <property type="component" value="Unassembled WGS sequence"/>
</dbReference>
<feature type="compositionally biased region" description="Low complexity" evidence="6">
    <location>
        <begin position="105"/>
        <end position="136"/>
    </location>
</feature>
<name>A0A9J6FQM8_HAELO</name>
<organism evidence="8 9">
    <name type="scientific">Haemaphysalis longicornis</name>
    <name type="common">Bush tick</name>
    <dbReference type="NCBI Taxonomy" id="44386"/>
    <lineage>
        <taxon>Eukaryota</taxon>
        <taxon>Metazoa</taxon>
        <taxon>Ecdysozoa</taxon>
        <taxon>Arthropoda</taxon>
        <taxon>Chelicerata</taxon>
        <taxon>Arachnida</taxon>
        <taxon>Acari</taxon>
        <taxon>Parasitiformes</taxon>
        <taxon>Ixodida</taxon>
        <taxon>Ixodoidea</taxon>
        <taxon>Ixodidae</taxon>
        <taxon>Haemaphysalinae</taxon>
        <taxon>Haemaphysalis</taxon>
    </lineage>
</organism>
<dbReference type="VEuPathDB" id="VectorBase:HLOH_053926"/>
<keyword evidence="1" id="KW-0479">Metal-binding</keyword>
<keyword evidence="4 5" id="KW-0238">DNA-binding</keyword>
<dbReference type="OrthoDB" id="6512041at2759"/>
<evidence type="ECO:0000256" key="3">
    <source>
        <dbReference type="ARBA" id="ARBA00022833"/>
    </source>
</evidence>
<protein>
    <recommendedName>
        <fullName evidence="7">THAP-type domain-containing protein</fullName>
    </recommendedName>
</protein>